<feature type="region of interest" description="Disordered" evidence="1">
    <location>
        <begin position="681"/>
        <end position="704"/>
    </location>
</feature>
<evidence type="ECO:0000313" key="3">
    <source>
        <dbReference type="Proteomes" id="UP001205867"/>
    </source>
</evidence>
<dbReference type="Proteomes" id="UP001205867">
    <property type="component" value="Unassembled WGS sequence"/>
</dbReference>
<dbReference type="RefSeq" id="WP_049161753.1">
    <property type="nucleotide sequence ID" value="NZ_JACLBY010000031.1"/>
</dbReference>
<sequence length="704" mass="74573">MTARIAVVGSALTRSALVADPRLSVPAGHFLARVSMAGLGTPPVEDADLTGVASDFRRELVRRDVDRMLVADLVRLDPDAIVVDVADERFALDVLPSGAVVTVSPEYLESAPPQDGRRRVPSGDEEHLALWVAGWRTFLSTLDAVGLRERLILHHGGMAVRTADGTPARHEAAILAAARYADRLADRAAQDLDPARVVRVDDAIRHAAPADDGTADPLALAPAAAAALAAGVVAVLDGRDPWEVDGLVDVSPDAEPAECAAPQAHAEPAAPQAPAESAAPEPSAPHRDVVESDYANYGVDPVRWESAEEFAASGFGPGLHILPLPDGNHLDLIIRGDLGGVGERESVVVFLTGAMSQRNSVAPPFFAGRRLTYELGIPWVAVSDPSMQLADDLLLGWYTGSPGSQAHATLLAALRALADGLDRDLLLVGGSGGGFAALRLNEELEGRSSVFAWNPQTDLLDYHPPTVRDYLRTLFPGEDLDPGSEREAVEARLAEEGIGHRVGTLDAGRRVVVFQNAGDHHVEGHLLPLVHRTPGMTGGPRRFATDAEHQVRIATWGAGHAALPAHVTARAVDAMRRGHSASTVATDIDALLAHERGDDSDGPDVLVTAEPGGLSRVDWAAFPGEADDGHACTLSRMLGEDVVDQVEHIGPPVVLSRLDEGEHWRLEAFDARGRRVHEIHVDGRGDPVPSGGMGGSARPRRARQ</sequence>
<dbReference type="SUPFAM" id="SSF53474">
    <property type="entry name" value="alpha/beta-Hydrolases"/>
    <property type="match status" value="1"/>
</dbReference>
<name>A0AAP3AJY7_MICLU</name>
<feature type="compositionally biased region" description="Low complexity" evidence="1">
    <location>
        <begin position="257"/>
        <end position="281"/>
    </location>
</feature>
<dbReference type="AlphaFoldDB" id="A0AAP3AJY7"/>
<protein>
    <submittedName>
        <fullName evidence="2">DUF6270 domain-containing protein</fullName>
    </submittedName>
</protein>
<organism evidence="2 3">
    <name type="scientific">Micrococcus luteus</name>
    <name type="common">Micrococcus lysodeikticus</name>
    <dbReference type="NCBI Taxonomy" id="1270"/>
    <lineage>
        <taxon>Bacteria</taxon>
        <taxon>Bacillati</taxon>
        <taxon>Actinomycetota</taxon>
        <taxon>Actinomycetes</taxon>
        <taxon>Micrococcales</taxon>
        <taxon>Micrococcaceae</taxon>
        <taxon>Micrococcus</taxon>
    </lineage>
</organism>
<dbReference type="EMBL" id="JALXKZ020000018">
    <property type="protein sequence ID" value="MCV7629298.1"/>
    <property type="molecule type" value="Genomic_DNA"/>
</dbReference>
<feature type="region of interest" description="Disordered" evidence="1">
    <location>
        <begin position="255"/>
        <end position="287"/>
    </location>
</feature>
<evidence type="ECO:0000313" key="2">
    <source>
        <dbReference type="EMBL" id="MCV7629298.1"/>
    </source>
</evidence>
<evidence type="ECO:0000256" key="1">
    <source>
        <dbReference type="SAM" id="MobiDB-lite"/>
    </source>
</evidence>
<dbReference type="InterPro" id="IPR046237">
    <property type="entry name" value="DUF6270"/>
</dbReference>
<proteinExistence type="predicted"/>
<reference evidence="2" key="1">
    <citation type="submission" date="2023-06" db="EMBL/GenBank/DDBJ databases">
        <title>lsaBGC provides a comprehensive framework for evolutionary analysis of biosynthetic gene clusters within focal taxa.</title>
        <authorList>
            <person name="Salamzade R."/>
            <person name="Sandstrom S."/>
            <person name="Kalan L.R."/>
        </authorList>
    </citation>
    <scope>NUCLEOTIDE SEQUENCE</scope>
    <source>
        <strain evidence="2">P3-SID899</strain>
    </source>
</reference>
<gene>
    <name evidence="2" type="ORF">M3A82_008085</name>
</gene>
<comment type="caution">
    <text evidence="2">The sequence shown here is derived from an EMBL/GenBank/DDBJ whole genome shotgun (WGS) entry which is preliminary data.</text>
</comment>
<accession>A0AAP3AJY7</accession>
<dbReference type="Pfam" id="PF19786">
    <property type="entry name" value="DUF6270"/>
    <property type="match status" value="1"/>
</dbReference>
<dbReference type="InterPro" id="IPR029058">
    <property type="entry name" value="AB_hydrolase_fold"/>
</dbReference>